<evidence type="ECO:0000313" key="2">
    <source>
        <dbReference type="EMBL" id="MEB3346308.1"/>
    </source>
</evidence>
<keyword evidence="1" id="KW-1133">Transmembrane helix</keyword>
<protein>
    <submittedName>
        <fullName evidence="2">Uncharacterized protein</fullName>
    </submittedName>
</protein>
<dbReference type="RefSeq" id="WP_324180332.1">
    <property type="nucleotide sequence ID" value="NZ_BAABAW010000024.1"/>
</dbReference>
<proteinExistence type="predicted"/>
<evidence type="ECO:0000256" key="1">
    <source>
        <dbReference type="SAM" id="Phobius"/>
    </source>
</evidence>
<gene>
    <name evidence="2" type="ORF">U6A24_12595</name>
</gene>
<feature type="transmembrane region" description="Helical" evidence="1">
    <location>
        <begin position="27"/>
        <end position="48"/>
    </location>
</feature>
<dbReference type="Proteomes" id="UP001327027">
    <property type="component" value="Unassembled WGS sequence"/>
</dbReference>
<keyword evidence="1" id="KW-0472">Membrane</keyword>
<evidence type="ECO:0000313" key="3">
    <source>
        <dbReference type="Proteomes" id="UP001327027"/>
    </source>
</evidence>
<reference evidence="2 3" key="1">
    <citation type="journal article" date="2013" name="Int. J. Syst. Evol. Microbiol.">
        <title>Aquimarina gracilis sp. nov., isolated from the gut microflora of a mussel, Mytilus coruscus, and emended description of Aquimarina spongiae.</title>
        <authorList>
            <person name="Park S.C."/>
            <person name="Choe H.N."/>
            <person name="Baik K.S."/>
            <person name="Seong C.N."/>
        </authorList>
    </citation>
    <scope>NUCLEOTIDE SEQUENCE [LARGE SCALE GENOMIC DNA]</scope>
    <source>
        <strain evidence="2 3">PSC32</strain>
    </source>
</reference>
<keyword evidence="3" id="KW-1185">Reference proteome</keyword>
<accession>A0ABU5ZWT1</accession>
<dbReference type="EMBL" id="JAYKLX010000005">
    <property type="protein sequence ID" value="MEB3346308.1"/>
    <property type="molecule type" value="Genomic_DNA"/>
</dbReference>
<name>A0ABU5ZWT1_9FLAO</name>
<sequence length="75" mass="9104">MTTPMYKPIEFYICILGFLSGTFFEDFVLKILMTTVAMVFGTTIAYCWELFLKRTNWKDLFKRKNWFKLTLRKKK</sequence>
<organism evidence="2 3">
    <name type="scientific">Aquimarina gracilis</name>
    <dbReference type="NCBI Taxonomy" id="874422"/>
    <lineage>
        <taxon>Bacteria</taxon>
        <taxon>Pseudomonadati</taxon>
        <taxon>Bacteroidota</taxon>
        <taxon>Flavobacteriia</taxon>
        <taxon>Flavobacteriales</taxon>
        <taxon>Flavobacteriaceae</taxon>
        <taxon>Aquimarina</taxon>
    </lineage>
</organism>
<keyword evidence="1" id="KW-0812">Transmembrane</keyword>
<comment type="caution">
    <text evidence="2">The sequence shown here is derived from an EMBL/GenBank/DDBJ whole genome shotgun (WGS) entry which is preliminary data.</text>
</comment>